<keyword evidence="1 4" id="KW-0645">Protease</keyword>
<dbReference type="InterPro" id="IPR005080">
    <property type="entry name" value="Peptidase_A25"/>
</dbReference>
<dbReference type="GO" id="GO:0008233">
    <property type="term" value="F:peptidase activity"/>
    <property type="evidence" value="ECO:0007669"/>
    <property type="project" value="UniProtKB-KW"/>
</dbReference>
<dbReference type="AlphaFoldDB" id="A0A0L0WD16"/>
<gene>
    <name evidence="4" type="primary">gpr</name>
    <name evidence="4" type="ORF">CLPU_3c01450</name>
</gene>
<evidence type="ECO:0000313" key="5">
    <source>
        <dbReference type="Proteomes" id="UP000037267"/>
    </source>
</evidence>
<dbReference type="EMBL" id="LGSS01000003">
    <property type="protein sequence ID" value="KNF09367.1"/>
    <property type="molecule type" value="Genomic_DNA"/>
</dbReference>
<dbReference type="GO" id="GO:0006508">
    <property type="term" value="P:proteolysis"/>
    <property type="evidence" value="ECO:0007669"/>
    <property type="project" value="UniProtKB-KW"/>
</dbReference>
<dbReference type="GO" id="GO:0009847">
    <property type="term" value="P:spore germination"/>
    <property type="evidence" value="ECO:0007669"/>
    <property type="project" value="InterPro"/>
</dbReference>
<proteinExistence type="inferred from homology"/>
<dbReference type="Pfam" id="PF03418">
    <property type="entry name" value="Peptidase_A25"/>
    <property type="match status" value="2"/>
</dbReference>
<dbReference type="NCBIfam" id="TIGR01441">
    <property type="entry name" value="GPR"/>
    <property type="match status" value="1"/>
</dbReference>
<dbReference type="Gene3D" id="3.40.50.1450">
    <property type="entry name" value="HybD-like"/>
    <property type="match status" value="1"/>
</dbReference>
<organism evidence="4 5">
    <name type="scientific">Gottschalkia purinilytica</name>
    <name type="common">Clostridium purinilyticum</name>
    <dbReference type="NCBI Taxonomy" id="1503"/>
    <lineage>
        <taxon>Bacteria</taxon>
        <taxon>Bacillati</taxon>
        <taxon>Bacillota</taxon>
        <taxon>Tissierellia</taxon>
        <taxon>Tissierellales</taxon>
        <taxon>Gottschalkiaceae</taxon>
        <taxon>Gottschalkia</taxon>
    </lineage>
</organism>
<dbReference type="SUPFAM" id="SSF53163">
    <property type="entry name" value="HybD-like"/>
    <property type="match status" value="1"/>
</dbReference>
<dbReference type="EC" id="3.4.24.78" evidence="4"/>
<dbReference type="InterPro" id="IPR023430">
    <property type="entry name" value="Pept_HybD-like_dom_sf"/>
</dbReference>
<evidence type="ECO:0000256" key="2">
    <source>
        <dbReference type="ARBA" id="ARBA00022801"/>
    </source>
</evidence>
<dbReference type="HAMAP" id="MF_00626">
    <property type="entry name" value="Germination_prot"/>
    <property type="match status" value="1"/>
</dbReference>
<comment type="caution">
    <text evidence="4">The sequence shown here is derived from an EMBL/GenBank/DDBJ whole genome shotgun (WGS) entry which is preliminary data.</text>
</comment>
<sequence>MFQVRTDLAVEARELYKESNNMEVSGVEVEKKEEENYSITRVKVLNESGAEKMGKPIGIYTTIEVPALKKADQDLKDEISKVLSKELKEIIKPDKQTKSLVVGLGNWNVTPDALGPKVIEKVYVTRHFFKAYEKTEDETMSNVSAISPGVMGLTGIETSETIKGIVEKTNPDVVVAIDALASRKMDRVSTTIQITDTGISPGSGVGNQRKTLNKEYLGVPVIAIGIPTVVDAATMVSDTMDLIIGSMKKQSEAGTQFYEILEQLNSQDKYELIKEVLTPFMPNIVVTPKEIDDMINDLSQVVANAINISLHHGIDLKDVNRYLN</sequence>
<dbReference type="PIRSF" id="PIRSF019549">
    <property type="entry name" value="Peptidase_A25"/>
    <property type="match status" value="1"/>
</dbReference>
<name>A0A0L0WD16_GOTPU</name>
<dbReference type="STRING" id="1503.CLPU_3c01450"/>
<protein>
    <submittedName>
        <fullName evidence="4">Germination protease Gpr</fullName>
        <ecNumber evidence="4">3.4.24.78</ecNumber>
    </submittedName>
</protein>
<keyword evidence="2 4" id="KW-0378">Hydrolase</keyword>
<dbReference type="Proteomes" id="UP000037267">
    <property type="component" value="Unassembled WGS sequence"/>
</dbReference>
<evidence type="ECO:0000313" key="4">
    <source>
        <dbReference type="EMBL" id="KNF09367.1"/>
    </source>
</evidence>
<keyword evidence="3" id="KW-0865">Zymogen</keyword>
<keyword evidence="5" id="KW-1185">Reference proteome</keyword>
<reference evidence="5" key="1">
    <citation type="submission" date="2015-07" db="EMBL/GenBank/DDBJ databases">
        <title>Draft genome sequence of the purine-degrading Gottschalkia purinilyticum DSM 1384 (formerly Clostridium purinilyticum).</title>
        <authorList>
            <person name="Poehlein A."/>
            <person name="Schiel-Bengelsdorf B."/>
            <person name="Bengelsdorf F.R."/>
            <person name="Daniel R."/>
            <person name="Duerre P."/>
        </authorList>
    </citation>
    <scope>NUCLEOTIDE SEQUENCE [LARGE SCALE GENOMIC DNA]</scope>
    <source>
        <strain evidence="5">DSM 1384</strain>
    </source>
</reference>
<dbReference type="RefSeq" id="WP_050354358.1">
    <property type="nucleotide sequence ID" value="NZ_LGSS01000003.1"/>
</dbReference>
<accession>A0A0L0WD16</accession>
<evidence type="ECO:0000256" key="1">
    <source>
        <dbReference type="ARBA" id="ARBA00022670"/>
    </source>
</evidence>
<dbReference type="PATRIC" id="fig|1503.3.peg.2010"/>
<evidence type="ECO:0000256" key="3">
    <source>
        <dbReference type="ARBA" id="ARBA00023145"/>
    </source>
</evidence>
<dbReference type="OrthoDB" id="9777293at2"/>